<evidence type="ECO:0000259" key="7">
    <source>
        <dbReference type="PROSITE" id="PS50949"/>
    </source>
</evidence>
<organism evidence="8 9">
    <name type="scientific">Keguizhuia sedimenti</name>
    <dbReference type="NCBI Taxonomy" id="3064264"/>
    <lineage>
        <taxon>Bacteria</taxon>
        <taxon>Pseudomonadati</taxon>
        <taxon>Pseudomonadota</taxon>
        <taxon>Betaproteobacteria</taxon>
        <taxon>Burkholderiales</taxon>
        <taxon>Oxalobacteraceae</taxon>
        <taxon>Keguizhuia</taxon>
    </lineage>
</organism>
<evidence type="ECO:0000256" key="1">
    <source>
        <dbReference type="ARBA" id="ARBA00005384"/>
    </source>
</evidence>
<dbReference type="CDD" id="cd07377">
    <property type="entry name" value="WHTH_GntR"/>
    <property type="match status" value="1"/>
</dbReference>
<dbReference type="EMBL" id="JAUYVH010000002">
    <property type="protein sequence ID" value="MDQ9169876.1"/>
    <property type="molecule type" value="Genomic_DNA"/>
</dbReference>
<dbReference type="CDD" id="cd00609">
    <property type="entry name" value="AAT_like"/>
    <property type="match status" value="1"/>
</dbReference>
<keyword evidence="4" id="KW-0238">DNA-binding</keyword>
<dbReference type="SUPFAM" id="SSF46785">
    <property type="entry name" value="Winged helix' DNA-binding domain"/>
    <property type="match status" value="1"/>
</dbReference>
<comment type="similarity">
    <text evidence="1">In the C-terminal section; belongs to the class-I pyridoxal-phosphate-dependent aminotransferase family.</text>
</comment>
<reference evidence="8 9" key="1">
    <citation type="submission" date="2023-08" db="EMBL/GenBank/DDBJ databases">
        <title>Oxalobacteraceae gen .nov., isolated from river sludge outside the plant.</title>
        <authorList>
            <person name="Zhao S.Y."/>
        </authorList>
    </citation>
    <scope>NUCLEOTIDE SEQUENCE [LARGE SCALE GENOMIC DNA]</scope>
    <source>
        <strain evidence="8 9">R-40</strain>
    </source>
</reference>
<dbReference type="InterPro" id="IPR015422">
    <property type="entry name" value="PyrdxlP-dep_Trfase_small"/>
</dbReference>
<keyword evidence="8" id="KW-0032">Aminotransferase</keyword>
<name>A0ABU1BN74_9BURK</name>
<dbReference type="InterPro" id="IPR000524">
    <property type="entry name" value="Tscrpt_reg_HTH_GntR"/>
</dbReference>
<dbReference type="Proteomes" id="UP001225596">
    <property type="component" value="Unassembled WGS sequence"/>
</dbReference>
<protein>
    <submittedName>
        <fullName evidence="8">PLP-dependent aminotransferase family protein</fullName>
    </submittedName>
</protein>
<keyword evidence="8" id="KW-0808">Transferase</keyword>
<dbReference type="Gene3D" id="3.40.640.10">
    <property type="entry name" value="Type I PLP-dependent aspartate aminotransferase-like (Major domain)"/>
    <property type="match status" value="1"/>
</dbReference>
<dbReference type="InterPro" id="IPR015421">
    <property type="entry name" value="PyrdxlP-dep_Trfase_major"/>
</dbReference>
<proteinExistence type="inferred from homology"/>
<comment type="caution">
    <text evidence="8">The sequence shown here is derived from an EMBL/GenBank/DDBJ whole genome shotgun (WGS) entry which is preliminary data.</text>
</comment>
<evidence type="ECO:0000256" key="5">
    <source>
        <dbReference type="ARBA" id="ARBA00023163"/>
    </source>
</evidence>
<dbReference type="InterPro" id="IPR051446">
    <property type="entry name" value="HTH_trans_reg/aminotransferase"/>
</dbReference>
<evidence type="ECO:0000313" key="9">
    <source>
        <dbReference type="Proteomes" id="UP001225596"/>
    </source>
</evidence>
<evidence type="ECO:0000256" key="3">
    <source>
        <dbReference type="ARBA" id="ARBA00023015"/>
    </source>
</evidence>
<dbReference type="SUPFAM" id="SSF53383">
    <property type="entry name" value="PLP-dependent transferases"/>
    <property type="match status" value="1"/>
</dbReference>
<gene>
    <name evidence="8" type="ORF">Q8A64_05565</name>
</gene>
<evidence type="ECO:0000313" key="8">
    <source>
        <dbReference type="EMBL" id="MDQ9169876.1"/>
    </source>
</evidence>
<dbReference type="GO" id="GO:0008483">
    <property type="term" value="F:transaminase activity"/>
    <property type="evidence" value="ECO:0007669"/>
    <property type="project" value="UniProtKB-KW"/>
</dbReference>
<dbReference type="Pfam" id="PF00392">
    <property type="entry name" value="GntR"/>
    <property type="match status" value="1"/>
</dbReference>
<accession>A0ABU1BN74</accession>
<keyword evidence="5" id="KW-0804">Transcription</keyword>
<sequence>MTNTADLHKRAVVQPDPTSPQHLSRQTGISLVEQIVQTVTARIDDKRLRAGARMPSIRQYAEANGVSRFTVVEAYDRLVASGYLESRRGSGFYVRERSPLANTAPSNPSPDQPSRLDIVWLIRNMFRQTPSQSVPGSGLLPNDWLDSELIGNALRAVSRQQQSVLLQYGTPQGFLPLRQQLQLKLAELEISASPEQIITTTGITQALDLVARHFLQPGDTVFVDDPAWYLMFGSFSMLGAKVVGIPRLQDGPDMARLAELAALHKPKLFVINSVLHNPTSTSLSAAKAFQILKIAEEHDFIVVEDDIYCDLHPGTTIQHATRIAPLDGLNRVIYLGGFSKTLAANLRVGFIAASHEHARHLADRKILSTMTSSELGERVVHKILTEGHYRKHTDRLRTRLAAAREKVSLQLEKIGMRAAAHSPAGMFIWADAGCDTALLTERALEHNCLLAPGSLFSPSQLPSTHLRLNVAMLSDPAILPLLEREISRLGQAGRDGIVGLHGKP</sequence>
<keyword evidence="9" id="KW-1185">Reference proteome</keyword>
<dbReference type="PANTHER" id="PTHR46577">
    <property type="entry name" value="HTH-TYPE TRANSCRIPTIONAL REGULATORY PROTEIN GABR"/>
    <property type="match status" value="1"/>
</dbReference>
<dbReference type="InterPro" id="IPR015424">
    <property type="entry name" value="PyrdxlP-dep_Trfase"/>
</dbReference>
<dbReference type="PANTHER" id="PTHR46577:SF2">
    <property type="entry name" value="TRANSCRIPTIONAL REGULATORY PROTEIN"/>
    <property type="match status" value="1"/>
</dbReference>
<dbReference type="RefSeq" id="WP_338435800.1">
    <property type="nucleotide sequence ID" value="NZ_JAUYVH010000002.1"/>
</dbReference>
<evidence type="ECO:0000256" key="2">
    <source>
        <dbReference type="ARBA" id="ARBA00022898"/>
    </source>
</evidence>
<dbReference type="InterPro" id="IPR004839">
    <property type="entry name" value="Aminotransferase_I/II_large"/>
</dbReference>
<feature type="domain" description="HTH gntR-type" evidence="7">
    <location>
        <begin position="29"/>
        <end position="97"/>
    </location>
</feature>
<evidence type="ECO:0000256" key="6">
    <source>
        <dbReference type="SAM" id="MobiDB-lite"/>
    </source>
</evidence>
<dbReference type="InterPro" id="IPR036390">
    <property type="entry name" value="WH_DNA-bd_sf"/>
</dbReference>
<feature type="region of interest" description="Disordered" evidence="6">
    <location>
        <begin position="1"/>
        <end position="25"/>
    </location>
</feature>
<dbReference type="SMART" id="SM00345">
    <property type="entry name" value="HTH_GNTR"/>
    <property type="match status" value="1"/>
</dbReference>
<dbReference type="Gene3D" id="3.90.1150.10">
    <property type="entry name" value="Aspartate Aminotransferase, domain 1"/>
    <property type="match status" value="1"/>
</dbReference>
<dbReference type="InterPro" id="IPR036388">
    <property type="entry name" value="WH-like_DNA-bd_sf"/>
</dbReference>
<dbReference type="PROSITE" id="PS50949">
    <property type="entry name" value="HTH_GNTR"/>
    <property type="match status" value="1"/>
</dbReference>
<dbReference type="Pfam" id="PF00155">
    <property type="entry name" value="Aminotran_1_2"/>
    <property type="match status" value="1"/>
</dbReference>
<dbReference type="Gene3D" id="1.10.10.10">
    <property type="entry name" value="Winged helix-like DNA-binding domain superfamily/Winged helix DNA-binding domain"/>
    <property type="match status" value="1"/>
</dbReference>
<keyword evidence="3" id="KW-0805">Transcription regulation</keyword>
<evidence type="ECO:0000256" key="4">
    <source>
        <dbReference type="ARBA" id="ARBA00023125"/>
    </source>
</evidence>
<keyword evidence="2" id="KW-0663">Pyridoxal phosphate</keyword>